<protein>
    <submittedName>
        <fullName evidence="8">TolC family protein</fullName>
    </submittedName>
</protein>
<dbReference type="InterPro" id="IPR051906">
    <property type="entry name" value="TolC-like"/>
</dbReference>
<proteinExistence type="inferred from homology"/>
<evidence type="ECO:0000256" key="2">
    <source>
        <dbReference type="ARBA" id="ARBA00007613"/>
    </source>
</evidence>
<comment type="caution">
    <text evidence="8">The sequence shown here is derived from an EMBL/GenBank/DDBJ whole genome shotgun (WGS) entry which is preliminary data.</text>
</comment>
<dbReference type="PANTHER" id="PTHR30026:SF20">
    <property type="entry name" value="OUTER MEMBRANE PROTEIN TOLC"/>
    <property type="match status" value="1"/>
</dbReference>
<dbReference type="SUPFAM" id="SSF56954">
    <property type="entry name" value="Outer membrane efflux proteins (OEP)"/>
    <property type="match status" value="1"/>
</dbReference>
<keyword evidence="9" id="KW-1185">Reference proteome</keyword>
<name>A0A399D288_9BACT</name>
<dbReference type="GO" id="GO:0015288">
    <property type="term" value="F:porin activity"/>
    <property type="evidence" value="ECO:0007669"/>
    <property type="project" value="TreeGrafter"/>
</dbReference>
<dbReference type="OrthoDB" id="940457at2"/>
<evidence type="ECO:0000256" key="1">
    <source>
        <dbReference type="ARBA" id="ARBA00004442"/>
    </source>
</evidence>
<dbReference type="GO" id="GO:0015562">
    <property type="term" value="F:efflux transmembrane transporter activity"/>
    <property type="evidence" value="ECO:0007669"/>
    <property type="project" value="InterPro"/>
</dbReference>
<evidence type="ECO:0000256" key="3">
    <source>
        <dbReference type="ARBA" id="ARBA00022448"/>
    </source>
</evidence>
<comment type="subcellular location">
    <subcellularLocation>
        <location evidence="1">Cell outer membrane</location>
    </subcellularLocation>
</comment>
<accession>A0A399D288</accession>
<dbReference type="EMBL" id="QWET01000005">
    <property type="protein sequence ID" value="RIH65586.1"/>
    <property type="molecule type" value="Genomic_DNA"/>
</dbReference>
<evidence type="ECO:0000256" key="4">
    <source>
        <dbReference type="ARBA" id="ARBA00022452"/>
    </source>
</evidence>
<dbReference type="GO" id="GO:0009279">
    <property type="term" value="C:cell outer membrane"/>
    <property type="evidence" value="ECO:0007669"/>
    <property type="project" value="UniProtKB-SubCell"/>
</dbReference>
<evidence type="ECO:0000256" key="6">
    <source>
        <dbReference type="ARBA" id="ARBA00023136"/>
    </source>
</evidence>
<keyword evidence="4" id="KW-1134">Transmembrane beta strand</keyword>
<sequence length="518" mass="60097">MHSDNQMKLNWKNRLAKMRTFFLVLFTGLAVSVNPVFSQNDSIKNSLSLDDVIDLALTHSPSSKYVQNQNVNYFWRYRNFKTRFRPQLTLSGDLPNYTHTTQPITQPDGSIEFKQVSNLAASANVSLNQSIPKLGTNIWASTSAHGIRNLNKNEIGYSGSPFVIGFSQPLFAYNWMKWYRKTEPMIYDEAQKRFVQQIEEIALNTTYRYFNYLMVQTNYKLAENNLKNSQDNLRISQTKKELGQISDNDYSRIELSVLNAQKALNQANMDLKNTDFELKRYVGLEQSMQIDLNIPLDIRFFDIDLDLAVQKARENRQETSLYQRRLINADRELAQAKNSTGLSTTLRGSFGLSNSAETFLGIYDQPERDRMLRISLSIPILDWGRSASTVKLAESERELTIYNVNKDIEEFDRSIIVQVEQFGLLKDQLRTADEADKVAENGYQIALRKFQNGELSITDLNIALQEREQAKRDYIRSIQSYWVAYYRLRVLTLFDFEKGHNITYGNPMLEDETRKLFF</sequence>
<dbReference type="PANTHER" id="PTHR30026">
    <property type="entry name" value="OUTER MEMBRANE PROTEIN TOLC"/>
    <property type="match status" value="1"/>
</dbReference>
<comment type="similarity">
    <text evidence="2">Belongs to the outer membrane factor (OMF) (TC 1.B.17) family.</text>
</comment>
<gene>
    <name evidence="8" type="ORF">D1164_07915</name>
</gene>
<keyword evidence="3" id="KW-0813">Transport</keyword>
<dbReference type="InterPro" id="IPR003423">
    <property type="entry name" value="OMP_efflux"/>
</dbReference>
<reference evidence="8 9" key="1">
    <citation type="journal article" date="2015" name="Int. J. Syst. Evol. Microbiol.">
        <title>Mariniphaga sediminis sp. nov., isolated from coastal sediment.</title>
        <authorList>
            <person name="Wang F.Q."/>
            <person name="Shen Q.Y."/>
            <person name="Chen G.J."/>
            <person name="Du Z.J."/>
        </authorList>
    </citation>
    <scope>NUCLEOTIDE SEQUENCE [LARGE SCALE GENOMIC DNA]</scope>
    <source>
        <strain evidence="8 9">SY21</strain>
    </source>
</reference>
<evidence type="ECO:0000313" key="9">
    <source>
        <dbReference type="Proteomes" id="UP000266441"/>
    </source>
</evidence>
<keyword evidence="5" id="KW-0812">Transmembrane</keyword>
<dbReference type="GO" id="GO:1990281">
    <property type="term" value="C:efflux pump complex"/>
    <property type="evidence" value="ECO:0007669"/>
    <property type="project" value="TreeGrafter"/>
</dbReference>
<evidence type="ECO:0000256" key="7">
    <source>
        <dbReference type="ARBA" id="ARBA00023237"/>
    </source>
</evidence>
<dbReference type="AlphaFoldDB" id="A0A399D288"/>
<keyword evidence="7" id="KW-0998">Cell outer membrane</keyword>
<dbReference type="Gene3D" id="1.20.1600.10">
    <property type="entry name" value="Outer membrane efflux proteins (OEP)"/>
    <property type="match status" value="1"/>
</dbReference>
<evidence type="ECO:0000313" key="8">
    <source>
        <dbReference type="EMBL" id="RIH65586.1"/>
    </source>
</evidence>
<organism evidence="8 9">
    <name type="scientific">Mariniphaga sediminis</name>
    <dbReference type="NCBI Taxonomy" id="1628158"/>
    <lineage>
        <taxon>Bacteria</taxon>
        <taxon>Pseudomonadati</taxon>
        <taxon>Bacteroidota</taxon>
        <taxon>Bacteroidia</taxon>
        <taxon>Marinilabiliales</taxon>
        <taxon>Prolixibacteraceae</taxon>
        <taxon>Mariniphaga</taxon>
    </lineage>
</organism>
<keyword evidence="6" id="KW-0472">Membrane</keyword>
<dbReference type="Proteomes" id="UP000266441">
    <property type="component" value="Unassembled WGS sequence"/>
</dbReference>
<evidence type="ECO:0000256" key="5">
    <source>
        <dbReference type="ARBA" id="ARBA00022692"/>
    </source>
</evidence>
<dbReference type="Pfam" id="PF02321">
    <property type="entry name" value="OEP"/>
    <property type="match status" value="2"/>
</dbReference>